<accession>A0A375IKH3</accession>
<evidence type="ECO:0000313" key="3">
    <source>
        <dbReference type="Proteomes" id="UP000255505"/>
    </source>
</evidence>
<reference evidence="2 3" key="1">
    <citation type="submission" date="2018-01" db="EMBL/GenBank/DDBJ databases">
        <authorList>
            <person name="Gaut B.S."/>
            <person name="Morton B.R."/>
            <person name="Clegg M.T."/>
            <person name="Duvall M.R."/>
        </authorList>
    </citation>
    <scope>NUCLEOTIDE SEQUENCE [LARGE SCALE GENOMIC DNA]</scope>
    <source>
        <strain evidence="2">Cupriavidus taiwanensis LMG 19425</strain>
    </source>
</reference>
<gene>
    <name evidence="2" type="ORF">CT19425_110292</name>
</gene>
<feature type="region of interest" description="Disordered" evidence="1">
    <location>
        <begin position="176"/>
        <end position="216"/>
    </location>
</feature>
<proteinExistence type="predicted"/>
<feature type="compositionally biased region" description="Gly residues" evidence="1">
    <location>
        <begin position="31"/>
        <end position="40"/>
    </location>
</feature>
<evidence type="ECO:0000256" key="1">
    <source>
        <dbReference type="SAM" id="MobiDB-lite"/>
    </source>
</evidence>
<feature type="compositionally biased region" description="Basic and acidic residues" evidence="1">
    <location>
        <begin position="205"/>
        <end position="216"/>
    </location>
</feature>
<name>A0A375IKH3_9BURK</name>
<feature type="region of interest" description="Disordered" evidence="1">
    <location>
        <begin position="1"/>
        <end position="55"/>
    </location>
</feature>
<organism evidence="2 3">
    <name type="scientific">Cupriavidus taiwanensis</name>
    <dbReference type="NCBI Taxonomy" id="164546"/>
    <lineage>
        <taxon>Bacteria</taxon>
        <taxon>Pseudomonadati</taxon>
        <taxon>Pseudomonadota</taxon>
        <taxon>Betaproteobacteria</taxon>
        <taxon>Burkholderiales</taxon>
        <taxon>Burkholderiaceae</taxon>
        <taxon>Cupriavidus</taxon>
    </lineage>
</organism>
<protein>
    <submittedName>
        <fullName evidence="2">Uncharacterized protein</fullName>
    </submittedName>
</protein>
<sequence>MQHARTTDFRTGPTRTAGELARRSRADRLRGGGQAVGDGGRPSQRYLAGTGPGTGAAGGLSRLAVRRWRGGTLHAGADPGAVVDAAAGRVAARAAASGGRAQHRCIRRMPADMGAVPVSRPAPAVSQDAMQRPPARWPFVCPRPADTYSIRTPAPRRPGSAPLIYVNVNVIQSIRPDPGAQPARWQPSRHRTAPAHAAVAAKTRHGGDNDRPFRCP</sequence>
<evidence type="ECO:0000313" key="2">
    <source>
        <dbReference type="EMBL" id="SPK73755.1"/>
    </source>
</evidence>
<dbReference type="EMBL" id="LT991976">
    <property type="protein sequence ID" value="SPK73755.1"/>
    <property type="molecule type" value="Genomic_DNA"/>
</dbReference>
<feature type="compositionally biased region" description="Basic and acidic residues" evidence="1">
    <location>
        <begin position="20"/>
        <end position="30"/>
    </location>
</feature>
<dbReference type="Proteomes" id="UP000255505">
    <property type="component" value="Chromosome I"/>
</dbReference>
<dbReference type="AlphaFoldDB" id="A0A375IKH3"/>